<dbReference type="Proteomes" id="UP000236630">
    <property type="component" value="Unassembled WGS sequence"/>
</dbReference>
<feature type="region of interest" description="Disordered" evidence="1">
    <location>
        <begin position="31"/>
        <end position="58"/>
    </location>
</feature>
<evidence type="ECO:0000259" key="2">
    <source>
        <dbReference type="Pfam" id="PF12313"/>
    </source>
</evidence>
<feature type="domain" description="NPR1/NIM1-like C-terminal" evidence="2">
    <location>
        <begin position="194"/>
        <end position="307"/>
    </location>
</feature>
<feature type="region of interest" description="Disordered" evidence="1">
    <location>
        <begin position="89"/>
        <end position="127"/>
    </location>
</feature>
<dbReference type="PANTHER" id="PTHR46475:SF7">
    <property type="entry name" value="REGULATORY PROTEIN, PUTATIVE-RELATED"/>
    <property type="match status" value="1"/>
</dbReference>
<dbReference type="STRING" id="55188.A0A2H5QH17"/>
<organism evidence="3 4">
    <name type="scientific">Citrus unshiu</name>
    <name type="common">Satsuma mandarin</name>
    <name type="synonym">Citrus nobilis var. unshiu</name>
    <dbReference type="NCBI Taxonomy" id="55188"/>
    <lineage>
        <taxon>Eukaryota</taxon>
        <taxon>Viridiplantae</taxon>
        <taxon>Streptophyta</taxon>
        <taxon>Embryophyta</taxon>
        <taxon>Tracheophyta</taxon>
        <taxon>Spermatophyta</taxon>
        <taxon>Magnoliopsida</taxon>
        <taxon>eudicotyledons</taxon>
        <taxon>Gunneridae</taxon>
        <taxon>Pentapetalae</taxon>
        <taxon>rosids</taxon>
        <taxon>malvids</taxon>
        <taxon>Sapindales</taxon>
        <taxon>Rutaceae</taxon>
        <taxon>Aurantioideae</taxon>
        <taxon>Citrus</taxon>
    </lineage>
</organism>
<reference evidence="3 4" key="1">
    <citation type="journal article" date="2017" name="Front. Genet.">
        <title>Draft sequencing of the heterozygous diploid genome of Satsuma (Citrus unshiu Marc.) using a hybrid assembly approach.</title>
        <authorList>
            <person name="Shimizu T."/>
            <person name="Tanizawa Y."/>
            <person name="Mochizuki T."/>
            <person name="Nagasaki H."/>
            <person name="Yoshioka T."/>
            <person name="Toyoda A."/>
            <person name="Fujiyama A."/>
            <person name="Kaminuma E."/>
            <person name="Nakamura Y."/>
        </authorList>
    </citation>
    <scope>NUCLEOTIDE SEQUENCE [LARGE SCALE GENOMIC DNA]</scope>
    <source>
        <strain evidence="4">cv. Miyagawa wase</strain>
    </source>
</reference>
<dbReference type="EMBL" id="BDQV01000376">
    <property type="protein sequence ID" value="GAY63883.1"/>
    <property type="molecule type" value="Genomic_DNA"/>
</dbReference>
<dbReference type="GO" id="GO:0009862">
    <property type="term" value="P:systemic acquired resistance, salicylic acid mediated signaling pathway"/>
    <property type="evidence" value="ECO:0007669"/>
    <property type="project" value="InterPro"/>
</dbReference>
<keyword evidence="4" id="KW-1185">Reference proteome</keyword>
<comment type="caution">
    <text evidence="3">The sequence shown here is derived from an EMBL/GenBank/DDBJ whole genome shotgun (WGS) entry which is preliminary data.</text>
</comment>
<accession>A0A2H5QH17</accession>
<dbReference type="GO" id="GO:0050832">
    <property type="term" value="P:defense response to fungus"/>
    <property type="evidence" value="ECO:0007669"/>
    <property type="project" value="TreeGrafter"/>
</dbReference>
<dbReference type="InterPro" id="IPR021094">
    <property type="entry name" value="NPR1/NIM1-like_C"/>
</dbReference>
<dbReference type="AlphaFoldDB" id="A0A2H5QH17"/>
<evidence type="ECO:0000313" key="3">
    <source>
        <dbReference type="EMBL" id="GAY63883.1"/>
    </source>
</evidence>
<dbReference type="GO" id="GO:0005634">
    <property type="term" value="C:nucleus"/>
    <property type="evidence" value="ECO:0007669"/>
    <property type="project" value="TreeGrafter"/>
</dbReference>
<dbReference type="Pfam" id="PF12313">
    <property type="entry name" value="NPR1_like_C"/>
    <property type="match status" value="1"/>
</dbReference>
<evidence type="ECO:0000313" key="4">
    <source>
        <dbReference type="Proteomes" id="UP000236630"/>
    </source>
</evidence>
<proteinExistence type="predicted"/>
<protein>
    <recommendedName>
        <fullName evidence="2">NPR1/NIM1-like C-terminal domain-containing protein</fullName>
    </recommendedName>
</protein>
<dbReference type="GO" id="GO:2000022">
    <property type="term" value="P:regulation of jasmonic acid mediated signaling pathway"/>
    <property type="evidence" value="ECO:0007669"/>
    <property type="project" value="InterPro"/>
</dbReference>
<dbReference type="PANTHER" id="PTHR46475">
    <property type="entry name" value="REGULATORY PROTEIN NPR3"/>
    <property type="match status" value="1"/>
</dbReference>
<sequence length="329" mass="35290">MLYLSRRSLSSSNVVVHVMALPPIVLLPSGRGAPDGDASPESSPRPSLKVSSEPEDPPSPLLPLVEVVWGDVLLALVLTLDLMGSKGISGSKAGSVSRLGRKSNSSCSARLSGKRDRGPTGGEEVAGSVATPLASPTFTGAGGKIFKGGACCTMLARFAVGASLLSSLFVVGGRERFRVRAPITASSILWPGMAFARLLFPSEARVATDRADADATNFYTGLSASKSKGSSGNLKEVDLNETPSMQAKRLQLRLHALLKTVETGRRYFPRCSKMKKGTPEEQRLKRARFMELKEGVNKAFYKDMAEKIWLRFVVILVVVIFSEGRSKFT</sequence>
<evidence type="ECO:0000256" key="1">
    <source>
        <dbReference type="SAM" id="MobiDB-lite"/>
    </source>
</evidence>
<dbReference type="GO" id="GO:2000031">
    <property type="term" value="P:regulation of salicylic acid mediated signaling pathway"/>
    <property type="evidence" value="ECO:0007669"/>
    <property type="project" value="InterPro"/>
</dbReference>
<dbReference type="GO" id="GO:0042742">
    <property type="term" value="P:defense response to bacterium"/>
    <property type="evidence" value="ECO:0007669"/>
    <property type="project" value="TreeGrafter"/>
</dbReference>
<name>A0A2H5QH17_CITUN</name>
<gene>
    <name evidence="3" type="ORF">CUMW_229250</name>
</gene>
<dbReference type="InterPro" id="IPR044292">
    <property type="entry name" value="NPR"/>
</dbReference>